<dbReference type="AlphaFoldDB" id="A0A1B4V5Z3"/>
<dbReference type="InterPro" id="IPR053170">
    <property type="entry name" value="Transcription_regulator"/>
</dbReference>
<keyword evidence="1" id="KW-1133">Transmembrane helix</keyword>
<keyword evidence="3" id="KW-1185">Reference proteome</keyword>
<feature type="transmembrane region" description="Helical" evidence="1">
    <location>
        <begin position="95"/>
        <end position="120"/>
    </location>
</feature>
<feature type="transmembrane region" description="Helical" evidence="1">
    <location>
        <begin position="160"/>
        <end position="178"/>
    </location>
</feature>
<keyword evidence="2" id="KW-0378">Hydrolase</keyword>
<keyword evidence="1" id="KW-0472">Membrane</keyword>
<keyword evidence="1" id="KW-0812">Transmembrane</keyword>
<sequence>MDTLTHALSGALLARATEPRSPTPGQLPRRLRQWVGFWAAAFPDSDFVLRFIDPLMYLTTHRGITHSILLLPVWALGLAYAFMLITRRRYDWRAFLAVCALGIAIHILGDVITAFGTMVFAPVSDARVALPFTFIIDPYFTGILAAGLLASALSRRGRRAAVAGLSVLVAYVGSQAMLHERAVRAAEAYATARGVDGTAHALPQPFSPFNWMLVIEQERTYHLAYVNLLRREPAARAPDAGWFTRVYSSYAPVNRAEWLQVPRFGTSPMEAALAERVWHLDLLDRYRHFARFPALYRIDRGDGRTCVWFNDLRFALVGRTMPFRYGACEEAGTWRLRRLVGDGPGTFDPRAGLFREYRAAEVRG</sequence>
<evidence type="ECO:0000313" key="2">
    <source>
        <dbReference type="EMBL" id="BAU46654.1"/>
    </source>
</evidence>
<dbReference type="PANTHER" id="PTHR40031">
    <property type="entry name" value="HYPOTHETICAL MEMBRANE SPANNING PROTEIN"/>
    <property type="match status" value="1"/>
</dbReference>
<dbReference type="EMBL" id="AP014936">
    <property type="protein sequence ID" value="BAU46654.1"/>
    <property type="molecule type" value="Genomic_DNA"/>
</dbReference>
<proteinExistence type="predicted"/>
<gene>
    <name evidence="2" type="ORF">SVA_0072</name>
</gene>
<dbReference type="GO" id="GO:0016787">
    <property type="term" value="F:hydrolase activity"/>
    <property type="evidence" value="ECO:0007669"/>
    <property type="project" value="UniProtKB-KW"/>
</dbReference>
<organism evidence="2 3">
    <name type="scientific">Sulfurifustis variabilis</name>
    <dbReference type="NCBI Taxonomy" id="1675686"/>
    <lineage>
        <taxon>Bacteria</taxon>
        <taxon>Pseudomonadati</taxon>
        <taxon>Pseudomonadota</taxon>
        <taxon>Gammaproteobacteria</taxon>
        <taxon>Acidiferrobacterales</taxon>
        <taxon>Acidiferrobacteraceae</taxon>
        <taxon>Sulfurifustis</taxon>
    </lineage>
</organism>
<evidence type="ECO:0000313" key="3">
    <source>
        <dbReference type="Proteomes" id="UP000218899"/>
    </source>
</evidence>
<dbReference type="KEGG" id="sva:SVA_0072"/>
<dbReference type="InterPro" id="IPR007404">
    <property type="entry name" value="YdjM-like"/>
</dbReference>
<feature type="transmembrane region" description="Helical" evidence="1">
    <location>
        <begin position="64"/>
        <end position="83"/>
    </location>
</feature>
<dbReference type="Pfam" id="PF04307">
    <property type="entry name" value="YdjM"/>
    <property type="match status" value="1"/>
</dbReference>
<name>A0A1B4V5Z3_9GAMM</name>
<dbReference type="Proteomes" id="UP000218899">
    <property type="component" value="Chromosome"/>
</dbReference>
<reference evidence="2 3" key="1">
    <citation type="submission" date="2015-08" db="EMBL/GenBank/DDBJ databases">
        <title>Complete genome sequence of Sulfurifustis variabilis.</title>
        <authorList>
            <person name="Miura A."/>
            <person name="Kojima H."/>
            <person name="Fukui M."/>
        </authorList>
    </citation>
    <scope>NUCLEOTIDE SEQUENCE [LARGE SCALE GENOMIC DNA]</scope>
    <source>
        <strain evidence="3">skN76</strain>
    </source>
</reference>
<accession>A0A1B4V5Z3</accession>
<dbReference type="PANTHER" id="PTHR40031:SF1">
    <property type="entry name" value="MEMBRANE-BOUND METAL-DEPENDENT HYDROLASE"/>
    <property type="match status" value="1"/>
</dbReference>
<protein>
    <submittedName>
        <fullName evidence="2">Hydrolase</fullName>
    </submittedName>
</protein>
<evidence type="ECO:0000256" key="1">
    <source>
        <dbReference type="SAM" id="Phobius"/>
    </source>
</evidence>
<feature type="transmembrane region" description="Helical" evidence="1">
    <location>
        <begin position="132"/>
        <end position="153"/>
    </location>
</feature>